<dbReference type="GO" id="GO:0003700">
    <property type="term" value="F:DNA-binding transcription factor activity"/>
    <property type="evidence" value="ECO:0007669"/>
    <property type="project" value="TreeGrafter"/>
</dbReference>
<dbReference type="CDD" id="cd01392">
    <property type="entry name" value="HTH_LacI"/>
    <property type="match status" value="1"/>
</dbReference>
<evidence type="ECO:0000313" key="6">
    <source>
        <dbReference type="Proteomes" id="UP000469385"/>
    </source>
</evidence>
<dbReference type="CDD" id="cd01575">
    <property type="entry name" value="PBP1_GntR"/>
    <property type="match status" value="1"/>
</dbReference>
<dbReference type="GO" id="GO:0000976">
    <property type="term" value="F:transcription cis-regulatory region binding"/>
    <property type="evidence" value="ECO:0007669"/>
    <property type="project" value="TreeGrafter"/>
</dbReference>
<dbReference type="PANTHER" id="PTHR30146">
    <property type="entry name" value="LACI-RELATED TRANSCRIPTIONAL REPRESSOR"/>
    <property type="match status" value="1"/>
</dbReference>
<dbReference type="SMART" id="SM00354">
    <property type="entry name" value="HTH_LACI"/>
    <property type="match status" value="1"/>
</dbReference>
<dbReference type="InterPro" id="IPR000843">
    <property type="entry name" value="HTH_LacI"/>
</dbReference>
<dbReference type="Pfam" id="PF13377">
    <property type="entry name" value="Peripla_BP_3"/>
    <property type="match status" value="1"/>
</dbReference>
<dbReference type="Proteomes" id="UP000469385">
    <property type="component" value="Unassembled WGS sequence"/>
</dbReference>
<comment type="caution">
    <text evidence="5">The sequence shown here is derived from an EMBL/GenBank/DDBJ whole genome shotgun (WGS) entry which is preliminary data.</text>
</comment>
<keyword evidence="6" id="KW-1185">Reference proteome</keyword>
<dbReference type="EMBL" id="WSEL01000003">
    <property type="protein sequence ID" value="MVQ29219.1"/>
    <property type="molecule type" value="Genomic_DNA"/>
</dbReference>
<name>A0A6N8IQP0_9BURK</name>
<feature type="domain" description="HTH lacI-type" evidence="4">
    <location>
        <begin position="10"/>
        <end position="64"/>
    </location>
</feature>
<dbReference type="Gene3D" id="3.40.50.2300">
    <property type="match status" value="2"/>
</dbReference>
<organism evidence="5 6">
    <name type="scientific">Ramlibacter pinisoli</name>
    <dbReference type="NCBI Taxonomy" id="2682844"/>
    <lineage>
        <taxon>Bacteria</taxon>
        <taxon>Pseudomonadati</taxon>
        <taxon>Pseudomonadota</taxon>
        <taxon>Betaproteobacteria</taxon>
        <taxon>Burkholderiales</taxon>
        <taxon>Comamonadaceae</taxon>
        <taxon>Ramlibacter</taxon>
    </lineage>
</organism>
<sequence>MARSTASKGVTLHDVAREAGVSLITASRALGNPSLVSKATIERVQDAVARTGYIPNLLAGGLKSRRSMTVAGLVPIISVPQFLPTVQALTETLDEHGYQLILGQSGYDHAREEKLIAALMGRRPDGVVVTGLVHSARAREQLRSLGSPVVETWDLSERPIDMAVGFSHLKVGSAVAGYFLAKGWKRLAVATGDDGRAQQRRQGFLAAVGRDVPTATVPAPSSVALGRRALAQLLEQDAGIEAIYCSSDALAQGVLVEAAARGLRIPQDLAVCGFGDADFSAHLQPSLTSVHVDGAAIGRIAAQLILDRCNGRAVPSPVVDVGFRIIERESTATTASTTAARRRRRSTP</sequence>
<dbReference type="SUPFAM" id="SSF47413">
    <property type="entry name" value="lambda repressor-like DNA-binding domains"/>
    <property type="match status" value="1"/>
</dbReference>
<gene>
    <name evidence="5" type="ORF">GON04_07165</name>
</gene>
<dbReference type="RefSeq" id="WP_157397246.1">
    <property type="nucleotide sequence ID" value="NZ_WSEL01000003.1"/>
</dbReference>
<evidence type="ECO:0000256" key="3">
    <source>
        <dbReference type="ARBA" id="ARBA00023163"/>
    </source>
</evidence>
<dbReference type="Gene3D" id="1.10.260.40">
    <property type="entry name" value="lambda repressor-like DNA-binding domains"/>
    <property type="match status" value="1"/>
</dbReference>
<dbReference type="PROSITE" id="PS50932">
    <property type="entry name" value="HTH_LACI_2"/>
    <property type="match status" value="1"/>
</dbReference>
<protein>
    <submittedName>
        <fullName evidence="5">LacI family DNA-binding transcriptional regulator</fullName>
    </submittedName>
</protein>
<evidence type="ECO:0000259" key="4">
    <source>
        <dbReference type="PROSITE" id="PS50932"/>
    </source>
</evidence>
<dbReference type="SUPFAM" id="SSF53822">
    <property type="entry name" value="Periplasmic binding protein-like I"/>
    <property type="match status" value="1"/>
</dbReference>
<keyword evidence="2 5" id="KW-0238">DNA-binding</keyword>
<dbReference type="PROSITE" id="PS00356">
    <property type="entry name" value="HTH_LACI_1"/>
    <property type="match status" value="1"/>
</dbReference>
<evidence type="ECO:0000256" key="1">
    <source>
        <dbReference type="ARBA" id="ARBA00023015"/>
    </source>
</evidence>
<evidence type="ECO:0000313" key="5">
    <source>
        <dbReference type="EMBL" id="MVQ29219.1"/>
    </source>
</evidence>
<evidence type="ECO:0000256" key="2">
    <source>
        <dbReference type="ARBA" id="ARBA00023125"/>
    </source>
</evidence>
<dbReference type="AlphaFoldDB" id="A0A6N8IQP0"/>
<dbReference type="InterPro" id="IPR046335">
    <property type="entry name" value="LacI/GalR-like_sensor"/>
</dbReference>
<dbReference type="InterPro" id="IPR010982">
    <property type="entry name" value="Lambda_DNA-bd_dom_sf"/>
</dbReference>
<keyword evidence="1" id="KW-0805">Transcription regulation</keyword>
<reference evidence="5 6" key="1">
    <citation type="submission" date="2019-12" db="EMBL/GenBank/DDBJ databases">
        <authorList>
            <person name="Huq M.A."/>
        </authorList>
    </citation>
    <scope>NUCLEOTIDE SEQUENCE [LARGE SCALE GENOMIC DNA]</scope>
    <source>
        <strain evidence="5 6">MAH-25</strain>
    </source>
</reference>
<proteinExistence type="predicted"/>
<dbReference type="InterPro" id="IPR028082">
    <property type="entry name" value="Peripla_BP_I"/>
</dbReference>
<dbReference type="PANTHER" id="PTHR30146:SF33">
    <property type="entry name" value="TRANSCRIPTIONAL REGULATOR"/>
    <property type="match status" value="1"/>
</dbReference>
<dbReference type="Pfam" id="PF00356">
    <property type="entry name" value="LacI"/>
    <property type="match status" value="1"/>
</dbReference>
<keyword evidence="3" id="KW-0804">Transcription</keyword>
<accession>A0A6N8IQP0</accession>